<keyword evidence="6" id="KW-1185">Reference proteome</keyword>
<dbReference type="Pfam" id="PF12838">
    <property type="entry name" value="Fer4_7"/>
    <property type="match status" value="1"/>
</dbReference>
<feature type="domain" description="4Fe-4S ferredoxin-type" evidence="4">
    <location>
        <begin position="35"/>
        <end position="63"/>
    </location>
</feature>
<dbReference type="GO" id="GO:0051536">
    <property type="term" value="F:iron-sulfur cluster binding"/>
    <property type="evidence" value="ECO:0007669"/>
    <property type="project" value="UniProtKB-KW"/>
</dbReference>
<dbReference type="PROSITE" id="PS51379">
    <property type="entry name" value="4FE4S_FER_2"/>
    <property type="match status" value="2"/>
</dbReference>
<dbReference type="PROSITE" id="PS00198">
    <property type="entry name" value="4FE4S_FER_1"/>
    <property type="match status" value="1"/>
</dbReference>
<dbReference type="GO" id="GO:0046872">
    <property type="term" value="F:metal ion binding"/>
    <property type="evidence" value="ECO:0007669"/>
    <property type="project" value="UniProtKB-KW"/>
</dbReference>
<dbReference type="Gene3D" id="3.30.70.20">
    <property type="match status" value="1"/>
</dbReference>
<dbReference type="InterPro" id="IPR007516">
    <property type="entry name" value="Co_F420_Hydgase/DH_bsu_N"/>
</dbReference>
<dbReference type="EMBL" id="FRFE01000025">
    <property type="protein sequence ID" value="SHO51462.1"/>
    <property type="molecule type" value="Genomic_DNA"/>
</dbReference>
<protein>
    <submittedName>
        <fullName evidence="5">4Fe-4S dicluster domain-containing protein</fullName>
    </submittedName>
</protein>
<evidence type="ECO:0000313" key="5">
    <source>
        <dbReference type="EMBL" id="SHO51462.1"/>
    </source>
</evidence>
<dbReference type="AlphaFoldDB" id="A0A1M7YFQ0"/>
<dbReference type="STRING" id="1121416.SAMN02745220_04023"/>
<dbReference type="InterPro" id="IPR017900">
    <property type="entry name" value="4Fe4S_Fe_S_CS"/>
</dbReference>
<evidence type="ECO:0000256" key="2">
    <source>
        <dbReference type="ARBA" id="ARBA00023004"/>
    </source>
</evidence>
<reference evidence="5 6" key="1">
    <citation type="submission" date="2016-12" db="EMBL/GenBank/DDBJ databases">
        <authorList>
            <person name="Song W.-J."/>
            <person name="Kurnit D.M."/>
        </authorList>
    </citation>
    <scope>NUCLEOTIDE SEQUENCE [LARGE SCALE GENOMIC DNA]</scope>
    <source>
        <strain evidence="5 6">DSM 18488</strain>
    </source>
</reference>
<evidence type="ECO:0000256" key="3">
    <source>
        <dbReference type="ARBA" id="ARBA00023014"/>
    </source>
</evidence>
<keyword evidence="3" id="KW-0411">Iron-sulfur</keyword>
<evidence type="ECO:0000256" key="1">
    <source>
        <dbReference type="ARBA" id="ARBA00022723"/>
    </source>
</evidence>
<keyword evidence="2" id="KW-0408">Iron</keyword>
<dbReference type="Proteomes" id="UP000184603">
    <property type="component" value="Unassembled WGS sequence"/>
</dbReference>
<dbReference type="PANTHER" id="PTHR43193">
    <property type="match status" value="1"/>
</dbReference>
<gene>
    <name evidence="5" type="ORF">SAMN02745220_04023</name>
</gene>
<dbReference type="OrthoDB" id="9789030at2"/>
<dbReference type="InterPro" id="IPR017896">
    <property type="entry name" value="4Fe4S_Fe-S-bd"/>
</dbReference>
<evidence type="ECO:0000313" key="6">
    <source>
        <dbReference type="Proteomes" id="UP000184603"/>
    </source>
</evidence>
<accession>A0A1M7YFQ0</accession>
<proteinExistence type="predicted"/>
<name>A0A1M7YFQ0_9BACT</name>
<feature type="domain" description="4Fe-4S ferredoxin-type" evidence="4">
    <location>
        <begin position="1"/>
        <end position="30"/>
    </location>
</feature>
<dbReference type="SUPFAM" id="SSF54862">
    <property type="entry name" value="4Fe-4S ferredoxins"/>
    <property type="match status" value="1"/>
</dbReference>
<evidence type="ECO:0000259" key="4">
    <source>
        <dbReference type="PROSITE" id="PS51379"/>
    </source>
</evidence>
<dbReference type="InterPro" id="IPR052977">
    <property type="entry name" value="Polyferredoxin-like_ET"/>
</dbReference>
<keyword evidence="1" id="KW-0479">Metal-binding</keyword>
<dbReference type="Pfam" id="PF04422">
    <property type="entry name" value="FrhB_FdhB_N"/>
    <property type="match status" value="1"/>
</dbReference>
<dbReference type="PANTHER" id="PTHR43193:SF2">
    <property type="entry name" value="POLYFERREDOXIN PROTEIN FWDF"/>
    <property type="match status" value="1"/>
</dbReference>
<sequence length="178" mass="19957">MINISNKEICCGCHSCFSTCPQDAIKMVSDYEGFLYPEVDGQLCINCKKCERSCPMLVSLNKENRFTRSYAAWHNDDTIRTASSSGGIFSALMKYISKRNGIVIGAAFDDNMTLRHQHSESPSDTAKFRGSKYLQSTIDNTYFGTKLYLKSGRLTLFSGIPCQITGLYTYLGKDYPNL</sequence>
<dbReference type="RefSeq" id="WP_073615456.1">
    <property type="nucleotide sequence ID" value="NZ_FRFE01000025.1"/>
</dbReference>
<organism evidence="5 6">
    <name type="scientific">Desulfopila aestuarii DSM 18488</name>
    <dbReference type="NCBI Taxonomy" id="1121416"/>
    <lineage>
        <taxon>Bacteria</taxon>
        <taxon>Pseudomonadati</taxon>
        <taxon>Thermodesulfobacteriota</taxon>
        <taxon>Desulfobulbia</taxon>
        <taxon>Desulfobulbales</taxon>
        <taxon>Desulfocapsaceae</taxon>
        <taxon>Desulfopila</taxon>
    </lineage>
</organism>